<dbReference type="InterPro" id="IPR000794">
    <property type="entry name" value="Beta-ketoacyl_synthase"/>
</dbReference>
<dbReference type="EMBL" id="JAZGQK010000012">
    <property type="protein sequence ID" value="MEE6259661.1"/>
    <property type="molecule type" value="Genomic_DNA"/>
</dbReference>
<dbReference type="PANTHER" id="PTHR11712:SF336">
    <property type="entry name" value="3-OXOACYL-[ACYL-CARRIER-PROTEIN] SYNTHASE, MITOCHONDRIAL"/>
    <property type="match status" value="1"/>
</dbReference>
<name>A0ABU7RT15_9ACTN</name>
<dbReference type="InterPro" id="IPR016039">
    <property type="entry name" value="Thiolase-like"/>
</dbReference>
<dbReference type="PANTHER" id="PTHR11712">
    <property type="entry name" value="POLYKETIDE SYNTHASE-RELATED"/>
    <property type="match status" value="1"/>
</dbReference>
<organism evidence="3 4">
    <name type="scientific">Plantactinospora sonchi</name>
    <dbReference type="NCBI Taxonomy" id="1544735"/>
    <lineage>
        <taxon>Bacteria</taxon>
        <taxon>Bacillati</taxon>
        <taxon>Actinomycetota</taxon>
        <taxon>Actinomycetes</taxon>
        <taxon>Micromonosporales</taxon>
        <taxon>Micromonosporaceae</taxon>
        <taxon>Plantactinospora</taxon>
    </lineage>
</organism>
<proteinExistence type="predicted"/>
<gene>
    <name evidence="3" type="ORF">V1633_14330</name>
</gene>
<keyword evidence="4" id="KW-1185">Reference proteome</keyword>
<feature type="domain" description="Beta-ketoacyl synthase-like N-terminal" evidence="2">
    <location>
        <begin position="5"/>
        <end position="216"/>
    </location>
</feature>
<dbReference type="RefSeq" id="WP_331214787.1">
    <property type="nucleotide sequence ID" value="NZ_JAZGQK010000012.1"/>
</dbReference>
<dbReference type="Gene3D" id="3.40.47.10">
    <property type="match status" value="1"/>
</dbReference>
<dbReference type="Pfam" id="PF00109">
    <property type="entry name" value="ketoacyl-synt"/>
    <property type="match status" value="1"/>
</dbReference>
<evidence type="ECO:0000259" key="2">
    <source>
        <dbReference type="Pfam" id="PF00109"/>
    </source>
</evidence>
<sequence length="374" mass="38656">MSRTDLVVSGWSAVSPYGLGAEPFAAGLLAGDQTVGQLDPEVWPVPDDRAALVPDFDIPTVLGTKGTRSMDRITGLAVSTVGLLFTRYGPKLADRPEDVGLVLGTGSGSVQSIMDFTRDSLTGEKPFHVDPARFPNTVMNCAAGQSAIRHQLKGPNTTVSGGALTGLLALNYASRLHRRGRSEVILCGGVEEYSVQRSWLEWHAGDGAAPTLGEGCAVLLLESGASAQRYGRRPLATVLGAWFGAFPDRSPDRAREVLAGCVSRALRDSGAAGSRVRLVAPAFPAGPLGDAERGALSDVLADDTVVRIECRDLLGDTAAASASFQLAALLAAAGARPDLAGTLALATSVDQEGTVGCALLRIGSAAPVNEGTEP</sequence>
<accession>A0ABU7RT15</accession>
<dbReference type="InterPro" id="IPR014030">
    <property type="entry name" value="Ketoacyl_synth_N"/>
</dbReference>
<comment type="caution">
    <text evidence="3">The sequence shown here is derived from an EMBL/GenBank/DDBJ whole genome shotgun (WGS) entry which is preliminary data.</text>
</comment>
<reference evidence="3 4" key="1">
    <citation type="submission" date="2024-01" db="EMBL/GenBank/DDBJ databases">
        <title>Genome insights into Plantactinospora sonchi sp. nov.</title>
        <authorList>
            <person name="Wang L."/>
        </authorList>
    </citation>
    <scope>NUCLEOTIDE SEQUENCE [LARGE SCALE GENOMIC DNA]</scope>
    <source>
        <strain evidence="3 4">NEAU-QY2</strain>
    </source>
</reference>
<evidence type="ECO:0000256" key="1">
    <source>
        <dbReference type="ARBA" id="ARBA00022679"/>
    </source>
</evidence>
<keyword evidence="1" id="KW-0808">Transferase</keyword>
<evidence type="ECO:0000313" key="4">
    <source>
        <dbReference type="Proteomes" id="UP001332243"/>
    </source>
</evidence>
<dbReference type="SUPFAM" id="SSF53901">
    <property type="entry name" value="Thiolase-like"/>
    <property type="match status" value="2"/>
</dbReference>
<protein>
    <submittedName>
        <fullName evidence="3">Beta-ketoacyl synthase N-terminal-like domain-containing protein</fullName>
    </submittedName>
</protein>
<evidence type="ECO:0000313" key="3">
    <source>
        <dbReference type="EMBL" id="MEE6259661.1"/>
    </source>
</evidence>
<dbReference type="Proteomes" id="UP001332243">
    <property type="component" value="Unassembled WGS sequence"/>
</dbReference>